<dbReference type="Proteomes" id="UP001064489">
    <property type="component" value="Chromosome 1"/>
</dbReference>
<gene>
    <name evidence="2" type="ORF">LWI28_016332</name>
</gene>
<feature type="region of interest" description="Disordered" evidence="1">
    <location>
        <begin position="187"/>
        <end position="214"/>
    </location>
</feature>
<keyword evidence="3" id="KW-1185">Reference proteome</keyword>
<organism evidence="2 3">
    <name type="scientific">Acer negundo</name>
    <name type="common">Box elder</name>
    <dbReference type="NCBI Taxonomy" id="4023"/>
    <lineage>
        <taxon>Eukaryota</taxon>
        <taxon>Viridiplantae</taxon>
        <taxon>Streptophyta</taxon>
        <taxon>Embryophyta</taxon>
        <taxon>Tracheophyta</taxon>
        <taxon>Spermatophyta</taxon>
        <taxon>Magnoliopsida</taxon>
        <taxon>eudicotyledons</taxon>
        <taxon>Gunneridae</taxon>
        <taxon>Pentapetalae</taxon>
        <taxon>rosids</taxon>
        <taxon>malvids</taxon>
        <taxon>Sapindales</taxon>
        <taxon>Sapindaceae</taxon>
        <taxon>Hippocastanoideae</taxon>
        <taxon>Acereae</taxon>
        <taxon>Acer</taxon>
    </lineage>
</organism>
<proteinExistence type="predicted"/>
<dbReference type="AlphaFoldDB" id="A0AAD5P269"/>
<sequence>MDGMNSFSVSIMEESSPIDEQWLHSFLDMKTEEDGFSTFHQSEDFGNSDRDEARPVGRCSTRGKVVGGADLDMPRIKVGTLEKKGRRRKVTFNGFVNNHGRKAINVSIDASLVQGKQIAVRKSKFKLVPQFDSFAKLDLEKGECLSKPKEVANLGQDLGHPKPINSAQFNLPDQRLVVFKGLDRMNQESDESKEMDQTVVHQAQSPDSLETIPYSNPALSVAPTRLNKIFVDLGHIREADASRGHGR</sequence>
<reference evidence="2" key="2">
    <citation type="submission" date="2023-02" db="EMBL/GenBank/DDBJ databases">
        <authorList>
            <person name="Swenson N.G."/>
            <person name="Wegrzyn J.L."/>
            <person name="Mcevoy S.L."/>
        </authorList>
    </citation>
    <scope>NUCLEOTIDE SEQUENCE</scope>
    <source>
        <strain evidence="2">91603</strain>
        <tissue evidence="2">Leaf</tissue>
    </source>
</reference>
<feature type="compositionally biased region" description="Polar residues" evidence="1">
    <location>
        <begin position="199"/>
        <end position="214"/>
    </location>
</feature>
<evidence type="ECO:0000256" key="1">
    <source>
        <dbReference type="SAM" id="MobiDB-lite"/>
    </source>
</evidence>
<accession>A0AAD5P269</accession>
<protein>
    <submittedName>
        <fullName evidence="2">Uncharacterized protein</fullName>
    </submittedName>
</protein>
<evidence type="ECO:0000313" key="3">
    <source>
        <dbReference type="Proteomes" id="UP001064489"/>
    </source>
</evidence>
<name>A0AAD5P269_ACENE</name>
<evidence type="ECO:0000313" key="2">
    <source>
        <dbReference type="EMBL" id="KAI9195582.1"/>
    </source>
</evidence>
<dbReference type="EMBL" id="JAJSOW010000003">
    <property type="protein sequence ID" value="KAI9195582.1"/>
    <property type="molecule type" value="Genomic_DNA"/>
</dbReference>
<reference evidence="2" key="1">
    <citation type="journal article" date="2022" name="Plant J.">
        <title>Strategies of tolerance reflected in two North American maple genomes.</title>
        <authorList>
            <person name="McEvoy S.L."/>
            <person name="Sezen U.U."/>
            <person name="Trouern-Trend A."/>
            <person name="McMahon S.M."/>
            <person name="Schaberg P.G."/>
            <person name="Yang J."/>
            <person name="Wegrzyn J.L."/>
            <person name="Swenson N.G."/>
        </authorList>
    </citation>
    <scope>NUCLEOTIDE SEQUENCE</scope>
    <source>
        <strain evidence="2">91603</strain>
    </source>
</reference>
<comment type="caution">
    <text evidence="2">The sequence shown here is derived from an EMBL/GenBank/DDBJ whole genome shotgun (WGS) entry which is preliminary data.</text>
</comment>
<feature type="compositionally biased region" description="Basic and acidic residues" evidence="1">
    <location>
        <begin position="187"/>
        <end position="196"/>
    </location>
</feature>